<dbReference type="PANTHER" id="PTHR11070:SF2">
    <property type="entry name" value="ATP-DEPENDENT DNA HELICASE SRS2"/>
    <property type="match status" value="1"/>
</dbReference>
<evidence type="ECO:0000256" key="1">
    <source>
        <dbReference type="ARBA" id="ARBA00022741"/>
    </source>
</evidence>
<keyword evidence="4" id="KW-0067">ATP-binding</keyword>
<keyword evidence="2" id="KW-0378">Hydrolase</keyword>
<dbReference type="Pfam" id="PF13361">
    <property type="entry name" value="UvrD_C"/>
    <property type="match status" value="2"/>
</dbReference>
<accession>A0A5J6VHV5</accession>
<dbReference type="GO" id="GO:0016787">
    <property type="term" value="F:hydrolase activity"/>
    <property type="evidence" value="ECO:0007669"/>
    <property type="project" value="UniProtKB-KW"/>
</dbReference>
<evidence type="ECO:0000313" key="6">
    <source>
        <dbReference type="EMBL" id="QFG73775.1"/>
    </source>
</evidence>
<dbReference type="Gene3D" id="3.40.50.300">
    <property type="entry name" value="P-loop containing nucleotide triphosphate hydrolases"/>
    <property type="match status" value="3"/>
</dbReference>
<dbReference type="EMBL" id="MN448270">
    <property type="protein sequence ID" value="QFG73775.1"/>
    <property type="molecule type" value="Genomic_DNA"/>
</dbReference>
<organism evidence="6">
    <name type="scientific">Megaviridae environmental sample</name>
    <dbReference type="NCBI Taxonomy" id="1737588"/>
    <lineage>
        <taxon>Viruses</taxon>
        <taxon>Varidnaviria</taxon>
        <taxon>Bamfordvirae</taxon>
        <taxon>Nucleocytoviricota</taxon>
        <taxon>Megaviricetes</taxon>
        <taxon>Imitervirales</taxon>
        <taxon>Mimiviridae</taxon>
        <taxon>environmental samples</taxon>
    </lineage>
</organism>
<dbReference type="InterPro" id="IPR014017">
    <property type="entry name" value="DNA_helicase_UvrD-like_C"/>
</dbReference>
<proteinExistence type="predicted"/>
<protein>
    <submittedName>
        <fullName evidence="6">UvrD-like helicase C-terminal domain protein</fullName>
    </submittedName>
</protein>
<name>A0A5J6VHV5_9VIRU</name>
<sequence>MLNQAQLEIVNLPINTHIRILACAGSGKTTTLLHRIKHLIDNNVNPTGIILTTFTRDAADEMDKRLKQLDVHMVETGTLDSIAYKHCGCDKNTLYHINEYIYMFLDFLKSPHGYSYIRTKTHLIVDEFQDIDDLQWEFIKIMSDHGVWIIGVGDDYQNIYTFRNSQVKYILNMNAYLFSTVSRFLTKNYRSSDEIISIANTSIKKNKNQVDKLMIGQNILCGLPTVVRFSLWKKQFEFIVRTMRRHPNESIAILSRNNSMLLKIENHLCKWGVPNVLLESYHGRHIPQCDNHVTLATLHKSKGLEWGIVFILGLDDDHFPSDKTQIEEERRLFYVAVTRARKHLYMMYSSNKPSRFLRELDENQLVYINTSYSDIVSAIDGEQIQRDIIKTPISRLESHHYQDMRKKKLLPKVHSTQRIHNSIELPKILSDHMLDRLFHDFCLALIAKQINIHEHSPSHQLVVGVPLSAKEYKDYHDNHDDNNGTPDRAMNSSVIERINNSAKKYNCTPSQVPILRKNHIKECRGFAKLIRHYYTIYRDPNIHWKSIIEGIFYLSMSSSALDSRYKCFNVLKGCNLKVPSEIEEFSKHFTGIEFRDNHLLTKYMGVKTLVYVCMGDKSSLEASVGGFFDAPKGVKQIVFYFPLQGNMEIHRHNKISKMKKYISMIE</sequence>
<dbReference type="GO" id="GO:0000725">
    <property type="term" value="P:recombinational repair"/>
    <property type="evidence" value="ECO:0007669"/>
    <property type="project" value="TreeGrafter"/>
</dbReference>
<dbReference type="SUPFAM" id="SSF52540">
    <property type="entry name" value="P-loop containing nucleoside triphosphate hydrolases"/>
    <property type="match status" value="1"/>
</dbReference>
<evidence type="ECO:0000256" key="3">
    <source>
        <dbReference type="ARBA" id="ARBA00022806"/>
    </source>
</evidence>
<feature type="domain" description="UvrD-like helicase C-terminal" evidence="5">
    <location>
        <begin position="290"/>
        <end position="350"/>
    </location>
</feature>
<evidence type="ECO:0000256" key="2">
    <source>
        <dbReference type="ARBA" id="ARBA00022801"/>
    </source>
</evidence>
<dbReference type="Pfam" id="PF13245">
    <property type="entry name" value="AAA_19"/>
    <property type="match status" value="1"/>
</dbReference>
<reference evidence="6" key="1">
    <citation type="journal article" date="2019" name="Philos. Trans. R. Soc. Lond., B, Biol. Sci.">
        <title>Targeted metagenomic recovery of four divergent viruses reveals shared and distinctive characteristics of giant viruses of marine eukaryotes.</title>
        <authorList>
            <person name="Needham D.M."/>
            <person name="Poirier C."/>
            <person name="Hehenberger E."/>
            <person name="Jimenez V."/>
            <person name="Swalwell J.E."/>
            <person name="Santoro A.E."/>
            <person name="Worden A.Z."/>
        </authorList>
    </citation>
    <scope>NUCLEOTIDE SEQUENCE</scope>
    <source>
        <strain evidence="6">OPacV-662</strain>
    </source>
</reference>
<evidence type="ECO:0000256" key="4">
    <source>
        <dbReference type="ARBA" id="ARBA00022840"/>
    </source>
</evidence>
<dbReference type="PANTHER" id="PTHR11070">
    <property type="entry name" value="UVRD / RECB / PCRA DNA HELICASE FAMILY MEMBER"/>
    <property type="match status" value="1"/>
</dbReference>
<dbReference type="InterPro" id="IPR027417">
    <property type="entry name" value="P-loop_NTPase"/>
</dbReference>
<keyword evidence="3 6" id="KW-0347">Helicase</keyword>
<dbReference type="GO" id="GO:0043138">
    <property type="term" value="F:3'-5' DNA helicase activity"/>
    <property type="evidence" value="ECO:0007669"/>
    <property type="project" value="TreeGrafter"/>
</dbReference>
<dbReference type="InterPro" id="IPR000212">
    <property type="entry name" value="DNA_helicase_UvrD/REP"/>
</dbReference>
<dbReference type="GO" id="GO:0003677">
    <property type="term" value="F:DNA binding"/>
    <property type="evidence" value="ECO:0007669"/>
    <property type="project" value="InterPro"/>
</dbReference>
<dbReference type="CDD" id="cd18807">
    <property type="entry name" value="SF1_C_UvrD"/>
    <property type="match status" value="1"/>
</dbReference>
<keyword evidence="1" id="KW-0547">Nucleotide-binding</keyword>
<feature type="domain" description="UvrD-like helicase C-terminal" evidence="5">
    <location>
        <begin position="185"/>
        <end position="281"/>
    </location>
</feature>
<dbReference type="GO" id="GO:0005524">
    <property type="term" value="F:ATP binding"/>
    <property type="evidence" value="ECO:0007669"/>
    <property type="project" value="UniProtKB-KW"/>
</dbReference>
<evidence type="ECO:0000259" key="5">
    <source>
        <dbReference type="Pfam" id="PF13361"/>
    </source>
</evidence>
<dbReference type="CDD" id="cd17932">
    <property type="entry name" value="DEXQc_UvrD"/>
    <property type="match status" value="1"/>
</dbReference>